<feature type="domain" description="Fatty acid desaturase" evidence="5">
    <location>
        <begin position="83"/>
        <end position="320"/>
    </location>
</feature>
<protein>
    <submittedName>
        <fullName evidence="6">Fatty acid desaturase</fullName>
    </submittedName>
</protein>
<dbReference type="GO" id="GO:0042284">
    <property type="term" value="F:sphingolipid delta-4 desaturase activity"/>
    <property type="evidence" value="ECO:0007669"/>
    <property type="project" value="TreeGrafter"/>
</dbReference>
<dbReference type="KEGG" id="cyn:Cyan7425_0284"/>
<evidence type="ECO:0000256" key="2">
    <source>
        <dbReference type="ARBA" id="ARBA00008749"/>
    </source>
</evidence>
<evidence type="ECO:0000259" key="5">
    <source>
        <dbReference type="Pfam" id="PF00487"/>
    </source>
</evidence>
<accession>B8HS19</accession>
<dbReference type="GO" id="GO:0016020">
    <property type="term" value="C:membrane"/>
    <property type="evidence" value="ECO:0007669"/>
    <property type="project" value="GOC"/>
</dbReference>
<proteinExistence type="inferred from homology"/>
<dbReference type="CDD" id="cd03511">
    <property type="entry name" value="Rhizopine-oxygenase-like"/>
    <property type="match status" value="1"/>
</dbReference>
<keyword evidence="4" id="KW-0472">Membrane</keyword>
<dbReference type="InterPro" id="IPR005804">
    <property type="entry name" value="FA_desaturase_dom"/>
</dbReference>
<name>B8HS19_CYAP4</name>
<dbReference type="Pfam" id="PF00487">
    <property type="entry name" value="FA_desaturase"/>
    <property type="match status" value="1"/>
</dbReference>
<evidence type="ECO:0000256" key="3">
    <source>
        <dbReference type="SAM" id="MobiDB-lite"/>
    </source>
</evidence>
<dbReference type="STRING" id="395961.Cyan7425_0284"/>
<sequence>MSMPDEVAPAAPLESSQTVTEQPPESHSEAWHLKPSPVLSVQALAELNQRSDAKGWQQLAAHLLVMVASGTIWGISWGIGWGNWAVAVPAVVIYGFSLASMFAALHECVHRTAFANQAINDRVAWLAGVLSFYNSDFYRRYHKWHHRYTQIPGKDPELEDARPTNWFTYVWILSGIPWWIGKVRGHLRAARGQFEGCPYISETARTEVMRSTWAQLAVYGAGIGLSLAVQQPWFITYWVLPLAVGQPILRAILLSEHTGCTLDDNPLSNTRTTLTLWPMRLLMWNMPFHAEHHLYASIPFHALPIAHEKVADKLTQLAPGYLAVQRQLIARFDTAA</sequence>
<dbReference type="EMBL" id="CP001344">
    <property type="protein sequence ID" value="ACL42678.1"/>
    <property type="molecule type" value="Genomic_DNA"/>
</dbReference>
<dbReference type="HOGENOM" id="CLU_052920_1_0_3"/>
<organism evidence="6">
    <name type="scientific">Cyanothece sp. (strain PCC 7425 / ATCC 29141)</name>
    <dbReference type="NCBI Taxonomy" id="395961"/>
    <lineage>
        <taxon>Bacteria</taxon>
        <taxon>Bacillati</taxon>
        <taxon>Cyanobacteriota</taxon>
        <taxon>Cyanophyceae</taxon>
        <taxon>Gomontiellales</taxon>
        <taxon>Cyanothecaceae</taxon>
        <taxon>Cyanothece</taxon>
    </lineage>
</organism>
<dbReference type="eggNOG" id="COG3239">
    <property type="taxonomic scope" value="Bacteria"/>
</dbReference>
<feature type="compositionally biased region" description="Polar residues" evidence="3">
    <location>
        <begin position="14"/>
        <end position="23"/>
    </location>
</feature>
<keyword evidence="4" id="KW-0812">Transmembrane</keyword>
<evidence type="ECO:0000256" key="1">
    <source>
        <dbReference type="ARBA" id="ARBA00001954"/>
    </source>
</evidence>
<comment type="similarity">
    <text evidence="2">Belongs to the fatty acid desaturase type 2 family.</text>
</comment>
<dbReference type="GO" id="GO:0046513">
    <property type="term" value="P:ceramide biosynthetic process"/>
    <property type="evidence" value="ECO:0007669"/>
    <property type="project" value="TreeGrafter"/>
</dbReference>
<dbReference type="PANTHER" id="PTHR12879:SF8">
    <property type="entry name" value="SPHINGOLIPID DELTA(4)-DESATURASE DES1"/>
    <property type="match status" value="1"/>
</dbReference>
<dbReference type="PANTHER" id="PTHR12879">
    <property type="entry name" value="SPHINGOLIPID DELTA 4 DESATURASE/C-4 HYDROXYLASE PROTEIN DES2"/>
    <property type="match status" value="1"/>
</dbReference>
<evidence type="ECO:0000313" key="6">
    <source>
        <dbReference type="EMBL" id="ACL42678.1"/>
    </source>
</evidence>
<feature type="transmembrane region" description="Helical" evidence="4">
    <location>
        <begin position="59"/>
        <end position="79"/>
    </location>
</feature>
<comment type="cofactor">
    <cofactor evidence="1">
        <name>Fe(2+)</name>
        <dbReference type="ChEBI" id="CHEBI:29033"/>
    </cofactor>
</comment>
<feature type="transmembrane region" description="Helical" evidence="4">
    <location>
        <begin position="85"/>
        <end position="105"/>
    </location>
</feature>
<dbReference type="InterPro" id="IPR039393">
    <property type="entry name" value="Rhizopine-oxygenase-like"/>
</dbReference>
<evidence type="ECO:0000256" key="4">
    <source>
        <dbReference type="SAM" id="Phobius"/>
    </source>
</evidence>
<dbReference type="AlphaFoldDB" id="B8HS19"/>
<feature type="region of interest" description="Disordered" evidence="3">
    <location>
        <begin position="1"/>
        <end position="31"/>
    </location>
</feature>
<keyword evidence="4" id="KW-1133">Transmembrane helix</keyword>
<gene>
    <name evidence="6" type="ordered locus">Cyan7425_0284</name>
</gene>
<reference evidence="6" key="1">
    <citation type="submission" date="2009-01" db="EMBL/GenBank/DDBJ databases">
        <title>Complete sequence of chromosome Cyanothece sp. PCC 7425.</title>
        <authorList>
            <consortium name="US DOE Joint Genome Institute"/>
            <person name="Lucas S."/>
            <person name="Copeland A."/>
            <person name="Lapidus A."/>
            <person name="Glavina del Rio T."/>
            <person name="Dalin E."/>
            <person name="Tice H."/>
            <person name="Bruce D."/>
            <person name="Goodwin L."/>
            <person name="Pitluck S."/>
            <person name="Sims D."/>
            <person name="Meineke L."/>
            <person name="Brettin T."/>
            <person name="Detter J.C."/>
            <person name="Han C."/>
            <person name="Larimer F."/>
            <person name="Land M."/>
            <person name="Hauser L."/>
            <person name="Kyrpides N."/>
            <person name="Ovchinnikova G."/>
            <person name="Liberton M."/>
            <person name="Stoeckel J."/>
            <person name="Banerjee A."/>
            <person name="Singh A."/>
            <person name="Page L."/>
            <person name="Sato H."/>
            <person name="Zhao L."/>
            <person name="Sherman L."/>
            <person name="Pakrasi H."/>
            <person name="Richardson P."/>
        </authorList>
    </citation>
    <scope>NUCLEOTIDE SEQUENCE</scope>
    <source>
        <strain evidence="6">PCC 7425</strain>
    </source>
</reference>